<gene>
    <name evidence="13 16" type="primary">dinB</name>
    <name evidence="15" type="ORF">DQL93_03260</name>
    <name evidence="16" type="ORF">LOB85_03615</name>
</gene>
<sequence>MADIDLLPRNDFSRRIIHLDMDAFYASVEMRDRPELANKAVVIAQDPRKTGGHGVIATANYRARKYGVGSAMAAAQAVKLIPAEELVFVEPDFAKYHRVSGQVHGLMHELTDQIESVALDEAYMDVTRSKIPGKSALELARYLQEQIFRQLHLTSSFGVSYNKFLAKMGSEYAKPFGRTYLAPDRAQDFLDRQEIKRFPGIGKKTQERLKEAGVLTGRDIRNYGLSRLLKDYKKSGYYMALHAYGIDLSPVQASRQRKSLGKERTFEPVIYDPDRADAYLKDFSQTVAAELKERNLLARVVVLKVRDRNFKTITRRQQIQPTSDPEVFYQLAKELLAREPEFLAEGIRLLGLSAGELEEKHYQEISLFADE</sequence>
<dbReference type="InterPro" id="IPR043502">
    <property type="entry name" value="DNA/RNA_pol_sf"/>
</dbReference>
<evidence type="ECO:0000256" key="13">
    <source>
        <dbReference type="HAMAP-Rule" id="MF_01113"/>
    </source>
</evidence>
<dbReference type="CDD" id="cd03586">
    <property type="entry name" value="PolY_Pol_IV_kappa"/>
    <property type="match status" value="1"/>
</dbReference>
<keyword evidence="5 13" id="KW-0235">DNA replication</keyword>
<dbReference type="NCBIfam" id="NF002677">
    <property type="entry name" value="PRK02406.1"/>
    <property type="match status" value="1"/>
</dbReference>
<evidence type="ECO:0000256" key="1">
    <source>
        <dbReference type="ARBA" id="ARBA00010945"/>
    </source>
</evidence>
<evidence type="ECO:0000256" key="8">
    <source>
        <dbReference type="ARBA" id="ARBA00022842"/>
    </source>
</evidence>
<dbReference type="FunFam" id="3.30.1490.100:FF:000004">
    <property type="entry name" value="DNA polymerase IV"/>
    <property type="match status" value="1"/>
</dbReference>
<keyword evidence="6 13" id="KW-0479">Metal-binding</keyword>
<evidence type="ECO:0000256" key="12">
    <source>
        <dbReference type="ARBA" id="ARBA00049244"/>
    </source>
</evidence>
<dbReference type="Pfam" id="PF00817">
    <property type="entry name" value="IMS"/>
    <property type="match status" value="1"/>
</dbReference>
<evidence type="ECO:0000313" key="15">
    <source>
        <dbReference type="EMBL" id="AZA15695.1"/>
    </source>
</evidence>
<dbReference type="GO" id="GO:0005829">
    <property type="term" value="C:cytosol"/>
    <property type="evidence" value="ECO:0007669"/>
    <property type="project" value="TreeGrafter"/>
</dbReference>
<dbReference type="GO" id="GO:0006281">
    <property type="term" value="P:DNA repair"/>
    <property type="evidence" value="ECO:0007669"/>
    <property type="project" value="UniProtKB-UniRule"/>
</dbReference>
<dbReference type="SUPFAM" id="SSF100879">
    <property type="entry name" value="Lesion bypass DNA polymerase (Y-family), little finger domain"/>
    <property type="match status" value="1"/>
</dbReference>
<dbReference type="EMBL" id="CP031023">
    <property type="protein sequence ID" value="AZA15695.1"/>
    <property type="molecule type" value="Genomic_DNA"/>
</dbReference>
<comment type="subcellular location">
    <subcellularLocation>
        <location evidence="13">Cytoplasm</location>
    </subcellularLocation>
</comment>
<dbReference type="InterPro" id="IPR017961">
    <property type="entry name" value="DNA_pol_Y-fam_little_finger"/>
</dbReference>
<keyword evidence="9 13" id="KW-0239">DNA-directed DNA polymerase</keyword>
<keyword evidence="13" id="KW-0963">Cytoplasm</keyword>
<feature type="active site" evidence="13">
    <location>
        <position position="121"/>
    </location>
</feature>
<evidence type="ECO:0000256" key="3">
    <source>
        <dbReference type="ARBA" id="ARBA00022679"/>
    </source>
</evidence>
<evidence type="ECO:0000256" key="11">
    <source>
        <dbReference type="ARBA" id="ARBA00023204"/>
    </source>
</evidence>
<evidence type="ECO:0000256" key="9">
    <source>
        <dbReference type="ARBA" id="ARBA00022932"/>
    </source>
</evidence>
<dbReference type="RefSeq" id="WP_003615727.1">
    <property type="nucleotide sequence ID" value="NZ_JAJNTC010000020.1"/>
</dbReference>
<dbReference type="PROSITE" id="PS50173">
    <property type="entry name" value="UMUC"/>
    <property type="match status" value="1"/>
</dbReference>
<dbReference type="GO" id="GO:0042276">
    <property type="term" value="P:error-prone translesion synthesis"/>
    <property type="evidence" value="ECO:0007669"/>
    <property type="project" value="TreeGrafter"/>
</dbReference>
<protein>
    <recommendedName>
        <fullName evidence="13">DNA polymerase IV</fullName>
        <shortName evidence="13">Pol IV</shortName>
        <ecNumber evidence="13">2.7.7.7</ecNumber>
    </recommendedName>
</protein>
<keyword evidence="11 13" id="KW-0234">DNA repair</keyword>
<dbReference type="AlphaFoldDB" id="A0A061CF98"/>
<comment type="function">
    <text evidence="13">Poorly processive, error-prone DNA polymerase involved in untargeted mutagenesis. Copies undamaged DNA at stalled replication forks, which arise in vivo from mismatched or misaligned primer ends. These misaligned primers can be extended by PolIV. Exhibits no 3'-5' exonuclease (proofreading) activity. May be involved in translesional synthesis, in conjunction with the beta clamp from PolIII.</text>
</comment>
<reference evidence="16 17" key="2">
    <citation type="submission" date="2021-12" db="EMBL/GenBank/DDBJ databases">
        <title>Antimicrobial susceptibility of Lactobacillus delbrueckii subsp. lactis obtained from milk products and other habitats.</title>
        <authorList>
            <person name="Shani N."/>
        </authorList>
    </citation>
    <scope>NUCLEOTIDE SEQUENCE [LARGE SCALE GENOMIC DNA]</scope>
    <source>
        <strain evidence="16 17">FAM 21755</strain>
    </source>
</reference>
<dbReference type="HAMAP" id="MF_01113">
    <property type="entry name" value="DNApol_IV"/>
    <property type="match status" value="1"/>
</dbReference>
<dbReference type="PANTHER" id="PTHR11076:SF33">
    <property type="entry name" value="DNA POLYMERASE KAPPA"/>
    <property type="match status" value="1"/>
</dbReference>
<evidence type="ECO:0000259" key="14">
    <source>
        <dbReference type="PROSITE" id="PS50173"/>
    </source>
</evidence>
<accession>A0A061CF98</accession>
<keyword evidence="8 13" id="KW-0460">Magnesium</keyword>
<feature type="binding site" evidence="13">
    <location>
        <position position="120"/>
    </location>
    <ligand>
        <name>Mg(2+)</name>
        <dbReference type="ChEBI" id="CHEBI:18420"/>
    </ligand>
</feature>
<keyword evidence="2 13" id="KW-0515">Mutator protein</keyword>
<reference evidence="15" key="1">
    <citation type="submission" date="2018-07" db="EMBL/GenBank/DDBJ databases">
        <authorList>
            <person name="Somerville V."/>
        </authorList>
    </citation>
    <scope>NUCLEOTIDE SEQUENCE</scope>
    <source>
        <strain evidence="15">NWC_2_2</strain>
    </source>
</reference>
<dbReference type="Gene3D" id="1.10.150.20">
    <property type="entry name" value="5' to 3' exonuclease, C-terminal subdomain"/>
    <property type="match status" value="1"/>
</dbReference>
<comment type="similarity">
    <text evidence="1 13">Belongs to the DNA polymerase type-Y family.</text>
</comment>
<organism evidence="15">
    <name type="scientific">Lactobacillus delbrueckii subsp. lactis</name>
    <dbReference type="NCBI Taxonomy" id="29397"/>
    <lineage>
        <taxon>Bacteria</taxon>
        <taxon>Bacillati</taxon>
        <taxon>Bacillota</taxon>
        <taxon>Bacilli</taxon>
        <taxon>Lactobacillales</taxon>
        <taxon>Lactobacillaceae</taxon>
        <taxon>Lactobacillus</taxon>
    </lineage>
</organism>
<dbReference type="GO" id="GO:0000287">
    <property type="term" value="F:magnesium ion binding"/>
    <property type="evidence" value="ECO:0007669"/>
    <property type="project" value="UniProtKB-UniRule"/>
</dbReference>
<dbReference type="InterPro" id="IPR036775">
    <property type="entry name" value="DNA_pol_Y-fam_lit_finger_sf"/>
</dbReference>
<feature type="domain" description="UmuC" evidence="14">
    <location>
        <begin position="16"/>
        <end position="202"/>
    </location>
</feature>
<dbReference type="InterPro" id="IPR024728">
    <property type="entry name" value="PolY_HhH_motif"/>
</dbReference>
<dbReference type="SUPFAM" id="SSF56672">
    <property type="entry name" value="DNA/RNA polymerases"/>
    <property type="match status" value="1"/>
</dbReference>
<keyword evidence="3 13" id="KW-0808">Transferase</keyword>
<feature type="binding site" evidence="13">
    <location>
        <position position="20"/>
    </location>
    <ligand>
        <name>Mg(2+)</name>
        <dbReference type="ChEBI" id="CHEBI:18420"/>
    </ligand>
</feature>
<dbReference type="InterPro" id="IPR043128">
    <property type="entry name" value="Rev_trsase/Diguanyl_cyclase"/>
</dbReference>
<dbReference type="EMBL" id="JAJNUY010000010">
    <property type="protein sequence ID" value="MCD5563242.1"/>
    <property type="molecule type" value="Genomic_DNA"/>
</dbReference>
<feature type="site" description="Substrate discrimination" evidence="13">
    <location>
        <position position="25"/>
    </location>
</feature>
<evidence type="ECO:0000256" key="10">
    <source>
        <dbReference type="ARBA" id="ARBA00023125"/>
    </source>
</evidence>
<dbReference type="EC" id="2.7.7.7" evidence="13"/>
<dbReference type="PANTHER" id="PTHR11076">
    <property type="entry name" value="DNA REPAIR POLYMERASE UMUC / TRANSFERASE FAMILY MEMBER"/>
    <property type="match status" value="1"/>
</dbReference>
<dbReference type="InterPro" id="IPR050116">
    <property type="entry name" value="DNA_polymerase-Y"/>
</dbReference>
<proteinExistence type="inferred from homology"/>
<evidence type="ECO:0000256" key="6">
    <source>
        <dbReference type="ARBA" id="ARBA00022723"/>
    </source>
</evidence>
<dbReference type="Gene3D" id="3.30.1490.100">
    <property type="entry name" value="DNA polymerase, Y-family, little finger domain"/>
    <property type="match status" value="1"/>
</dbReference>
<keyword evidence="10 13" id="KW-0238">DNA-binding</keyword>
<evidence type="ECO:0000313" key="16">
    <source>
        <dbReference type="EMBL" id="MCD5563242.1"/>
    </source>
</evidence>
<dbReference type="Gene3D" id="3.40.1170.60">
    <property type="match status" value="1"/>
</dbReference>
<dbReference type="Gene3D" id="3.30.70.270">
    <property type="match status" value="1"/>
</dbReference>
<comment type="cofactor">
    <cofactor evidence="13">
        <name>Mg(2+)</name>
        <dbReference type="ChEBI" id="CHEBI:18420"/>
    </cofactor>
    <text evidence="13">Binds 2 magnesium ions per subunit.</text>
</comment>
<name>A0A061CF98_LACDL</name>
<evidence type="ECO:0000256" key="7">
    <source>
        <dbReference type="ARBA" id="ARBA00022763"/>
    </source>
</evidence>
<dbReference type="Pfam" id="PF11799">
    <property type="entry name" value="IMS_C"/>
    <property type="match status" value="1"/>
</dbReference>
<evidence type="ECO:0000313" key="17">
    <source>
        <dbReference type="Proteomes" id="UP001200334"/>
    </source>
</evidence>
<evidence type="ECO:0000256" key="5">
    <source>
        <dbReference type="ARBA" id="ARBA00022705"/>
    </source>
</evidence>
<dbReference type="GO" id="GO:0003887">
    <property type="term" value="F:DNA-directed DNA polymerase activity"/>
    <property type="evidence" value="ECO:0007669"/>
    <property type="project" value="UniProtKB-UniRule"/>
</dbReference>
<comment type="catalytic activity">
    <reaction evidence="12 13">
        <text>DNA(n) + a 2'-deoxyribonucleoside 5'-triphosphate = DNA(n+1) + diphosphate</text>
        <dbReference type="Rhea" id="RHEA:22508"/>
        <dbReference type="Rhea" id="RHEA-COMP:17339"/>
        <dbReference type="Rhea" id="RHEA-COMP:17340"/>
        <dbReference type="ChEBI" id="CHEBI:33019"/>
        <dbReference type="ChEBI" id="CHEBI:61560"/>
        <dbReference type="ChEBI" id="CHEBI:173112"/>
        <dbReference type="EC" id="2.7.7.7"/>
    </reaction>
</comment>
<evidence type="ECO:0000256" key="4">
    <source>
        <dbReference type="ARBA" id="ARBA00022695"/>
    </source>
</evidence>
<comment type="subunit">
    <text evidence="13">Monomer.</text>
</comment>
<dbReference type="GO" id="GO:0006261">
    <property type="term" value="P:DNA-templated DNA replication"/>
    <property type="evidence" value="ECO:0007669"/>
    <property type="project" value="UniProtKB-UniRule"/>
</dbReference>
<dbReference type="Proteomes" id="UP001200334">
    <property type="component" value="Unassembled WGS sequence"/>
</dbReference>
<dbReference type="Pfam" id="PF11798">
    <property type="entry name" value="IMS_HHH"/>
    <property type="match status" value="1"/>
</dbReference>
<keyword evidence="7 13" id="KW-0227">DNA damage</keyword>
<dbReference type="InterPro" id="IPR001126">
    <property type="entry name" value="UmuC"/>
</dbReference>
<dbReference type="GO" id="GO:0003684">
    <property type="term" value="F:damaged DNA binding"/>
    <property type="evidence" value="ECO:0007669"/>
    <property type="project" value="InterPro"/>
</dbReference>
<keyword evidence="4 13" id="KW-0548">Nucleotidyltransferase</keyword>
<dbReference type="GO" id="GO:0009432">
    <property type="term" value="P:SOS response"/>
    <property type="evidence" value="ECO:0007669"/>
    <property type="project" value="TreeGrafter"/>
</dbReference>
<dbReference type="InterPro" id="IPR022880">
    <property type="entry name" value="DNApol_IV"/>
</dbReference>
<evidence type="ECO:0000256" key="2">
    <source>
        <dbReference type="ARBA" id="ARBA00022457"/>
    </source>
</evidence>